<evidence type="ECO:0000256" key="4">
    <source>
        <dbReference type="ARBA" id="ARBA00022964"/>
    </source>
</evidence>
<keyword evidence="3" id="KW-0847">Vitamin C</keyword>
<reference evidence="10 11" key="1">
    <citation type="journal article" date="2018" name="Gigascience">
        <title>Genomes of trombidid mites reveal novel predicted allergens and laterally-transferred genes associated with secondary metabolism.</title>
        <authorList>
            <person name="Dong X."/>
            <person name="Chaisiri K."/>
            <person name="Xia D."/>
            <person name="Armstrong S.D."/>
            <person name="Fang Y."/>
            <person name="Donnelly M.J."/>
            <person name="Kadowaki T."/>
            <person name="McGarry J.W."/>
            <person name="Darby A.C."/>
            <person name="Makepeace B.L."/>
        </authorList>
    </citation>
    <scope>NUCLEOTIDE SEQUENCE [LARGE SCALE GENOMIC DNA]</scope>
    <source>
        <strain evidence="10">UoL-WK</strain>
    </source>
</reference>
<dbReference type="GO" id="GO:0008198">
    <property type="term" value="F:ferrous iron binding"/>
    <property type="evidence" value="ECO:0007669"/>
    <property type="project" value="TreeGrafter"/>
</dbReference>
<comment type="caution">
    <text evidence="10">The sequence shown here is derived from an EMBL/GenBank/DDBJ whole genome shotgun (WGS) entry which is preliminary data.</text>
</comment>
<evidence type="ECO:0000313" key="10">
    <source>
        <dbReference type="EMBL" id="RWS06784.1"/>
    </source>
</evidence>
<dbReference type="AlphaFoldDB" id="A0A443QUU8"/>
<keyword evidence="2" id="KW-0479">Metal-binding</keyword>
<gene>
    <name evidence="10" type="ORF">B4U79_03268</name>
</gene>
<keyword evidence="4" id="KW-0223">Dioxygenase</keyword>
<evidence type="ECO:0000256" key="7">
    <source>
        <dbReference type="ARBA" id="ARBA00039004"/>
    </source>
</evidence>
<dbReference type="OrthoDB" id="76265at2759"/>
<organism evidence="10 11">
    <name type="scientific">Dinothrombium tinctorium</name>
    <dbReference type="NCBI Taxonomy" id="1965070"/>
    <lineage>
        <taxon>Eukaryota</taxon>
        <taxon>Metazoa</taxon>
        <taxon>Ecdysozoa</taxon>
        <taxon>Arthropoda</taxon>
        <taxon>Chelicerata</taxon>
        <taxon>Arachnida</taxon>
        <taxon>Acari</taxon>
        <taxon>Acariformes</taxon>
        <taxon>Trombidiformes</taxon>
        <taxon>Prostigmata</taxon>
        <taxon>Anystina</taxon>
        <taxon>Parasitengona</taxon>
        <taxon>Trombidioidea</taxon>
        <taxon>Trombidiidae</taxon>
        <taxon>Dinothrombium</taxon>
    </lineage>
</organism>
<evidence type="ECO:0000256" key="2">
    <source>
        <dbReference type="ARBA" id="ARBA00022723"/>
    </source>
</evidence>
<dbReference type="STRING" id="1965070.A0A443QUU8"/>
<dbReference type="Proteomes" id="UP000285301">
    <property type="component" value="Unassembled WGS sequence"/>
</dbReference>
<evidence type="ECO:0000256" key="5">
    <source>
        <dbReference type="ARBA" id="ARBA00023002"/>
    </source>
</evidence>
<dbReference type="PANTHER" id="PTHR12907:SF26">
    <property type="entry name" value="HIF PROLYL HYDROXYLASE, ISOFORM C"/>
    <property type="match status" value="1"/>
</dbReference>
<evidence type="ECO:0000313" key="11">
    <source>
        <dbReference type="Proteomes" id="UP000285301"/>
    </source>
</evidence>
<dbReference type="InterPro" id="IPR006620">
    <property type="entry name" value="Pro_4_hyd_alph"/>
</dbReference>
<evidence type="ECO:0000256" key="6">
    <source>
        <dbReference type="ARBA" id="ARBA00023004"/>
    </source>
</evidence>
<dbReference type="InterPro" id="IPR051559">
    <property type="entry name" value="HIF_prolyl_hydroxylases"/>
</dbReference>
<evidence type="ECO:0000256" key="1">
    <source>
        <dbReference type="ARBA" id="ARBA00001961"/>
    </source>
</evidence>
<dbReference type="GO" id="GO:0031418">
    <property type="term" value="F:L-ascorbic acid binding"/>
    <property type="evidence" value="ECO:0007669"/>
    <property type="project" value="UniProtKB-KW"/>
</dbReference>
<dbReference type="PANTHER" id="PTHR12907">
    <property type="entry name" value="EGL NINE HOMOLOG-RELATED"/>
    <property type="match status" value="1"/>
</dbReference>
<accession>A0A443QUU8</accession>
<dbReference type="SMART" id="SM00702">
    <property type="entry name" value="P4Hc"/>
    <property type="match status" value="1"/>
</dbReference>
<dbReference type="PROSITE" id="PS51471">
    <property type="entry name" value="FE2OG_OXY"/>
    <property type="match status" value="1"/>
</dbReference>
<dbReference type="Pfam" id="PF13640">
    <property type="entry name" value="2OG-FeII_Oxy_3"/>
    <property type="match status" value="1"/>
</dbReference>
<dbReference type="EC" id="1.14.11.29" evidence="7"/>
<dbReference type="InterPro" id="IPR005123">
    <property type="entry name" value="Oxoglu/Fe-dep_dioxygenase_dom"/>
</dbReference>
<keyword evidence="6" id="KW-0408">Iron</keyword>
<evidence type="ECO:0000259" key="9">
    <source>
        <dbReference type="PROSITE" id="PS51471"/>
    </source>
</evidence>
<dbReference type="Gene3D" id="2.60.120.620">
    <property type="entry name" value="q2cbj1_9rhob like domain"/>
    <property type="match status" value="1"/>
</dbReference>
<comment type="catalytic activity">
    <reaction evidence="8">
        <text>L-prolyl-[hypoxia-inducible factor alpha subunit] + 2-oxoglutarate + O2 = trans-4-hydroxy-L-prolyl-[hypoxia-inducible factor alpha subunit] + succinate + CO2</text>
        <dbReference type="Rhea" id="RHEA:48400"/>
        <dbReference type="Rhea" id="RHEA-COMP:12093"/>
        <dbReference type="Rhea" id="RHEA-COMP:12094"/>
        <dbReference type="ChEBI" id="CHEBI:15379"/>
        <dbReference type="ChEBI" id="CHEBI:16526"/>
        <dbReference type="ChEBI" id="CHEBI:16810"/>
        <dbReference type="ChEBI" id="CHEBI:30031"/>
        <dbReference type="ChEBI" id="CHEBI:50342"/>
        <dbReference type="ChEBI" id="CHEBI:61965"/>
        <dbReference type="EC" id="1.14.11.29"/>
    </reaction>
</comment>
<keyword evidence="5" id="KW-0560">Oxidoreductase</keyword>
<dbReference type="InterPro" id="IPR044862">
    <property type="entry name" value="Pro_4_hyd_alph_FE2OG_OXY"/>
</dbReference>
<dbReference type="GO" id="GO:0071456">
    <property type="term" value="P:cellular response to hypoxia"/>
    <property type="evidence" value="ECO:0007669"/>
    <property type="project" value="TreeGrafter"/>
</dbReference>
<evidence type="ECO:0000256" key="3">
    <source>
        <dbReference type="ARBA" id="ARBA00022896"/>
    </source>
</evidence>
<dbReference type="GO" id="GO:0160082">
    <property type="term" value="F:hypoxia-inducible factor-proline dioxygenase activity"/>
    <property type="evidence" value="ECO:0007669"/>
    <property type="project" value="UniProtKB-EC"/>
</dbReference>
<sequence length="267" mass="30561">MVHETVRSEERCEKKFKSENSVKSISIEQSVNSKYSSNLDQNANNKSKSDDNHSDVINKFKAKCSQMMLDLSKYGVGTIDHFLGDERCSSILLEVKFAYENGFFTDGQLVRNSASSSLIRSDKVMHVKGDEKWAKNISHLMTVLEKTLITCGVIPSNEQLGDYRITRRTKAMVSCYPGNGTHYKRHIDNPNNDGRRLTCIYYLNKDWDGETMGGTLRIFPAAHKNLVANIEPIFDRLVLFWSDRRNPHEVLPAYKDRFAITVWYCDG</sequence>
<feature type="domain" description="Fe2OG dioxygenase" evidence="9">
    <location>
        <begin position="167"/>
        <end position="266"/>
    </location>
</feature>
<dbReference type="EMBL" id="NCKU01003875">
    <property type="protein sequence ID" value="RWS06784.1"/>
    <property type="molecule type" value="Genomic_DNA"/>
</dbReference>
<protein>
    <recommendedName>
        <fullName evidence="7">hypoxia-inducible factor-proline dioxygenase</fullName>
        <ecNumber evidence="7">1.14.11.29</ecNumber>
    </recommendedName>
</protein>
<comment type="cofactor">
    <cofactor evidence="1">
        <name>L-ascorbate</name>
        <dbReference type="ChEBI" id="CHEBI:38290"/>
    </cofactor>
</comment>
<proteinExistence type="predicted"/>
<keyword evidence="11" id="KW-1185">Reference proteome</keyword>
<evidence type="ECO:0000256" key="8">
    <source>
        <dbReference type="ARBA" id="ARBA00049134"/>
    </source>
</evidence>
<name>A0A443QUU8_9ACAR</name>